<keyword evidence="3" id="KW-1185">Reference proteome</keyword>
<dbReference type="PANTHER" id="PTHR33121:SF70">
    <property type="entry name" value="SIGNALING PROTEIN YKOW"/>
    <property type="match status" value="1"/>
</dbReference>
<dbReference type="SUPFAM" id="SSF141868">
    <property type="entry name" value="EAL domain-like"/>
    <property type="match status" value="1"/>
</dbReference>
<evidence type="ECO:0000313" key="3">
    <source>
        <dbReference type="Proteomes" id="UP000297737"/>
    </source>
</evidence>
<proteinExistence type="predicted"/>
<reference evidence="2 3" key="1">
    <citation type="submission" date="2019-02" db="EMBL/GenBank/DDBJ databases">
        <title>Polymorphobacter sp. isolated from the lake at the Tibet of China.</title>
        <authorList>
            <person name="Li A."/>
        </authorList>
    </citation>
    <scope>NUCLEOTIDE SEQUENCE [LARGE SCALE GENOMIC DNA]</scope>
    <source>
        <strain evidence="2 3">DJ1R-1</strain>
    </source>
</reference>
<organism evidence="2 3">
    <name type="scientific">Glacieibacterium arshaanense</name>
    <dbReference type="NCBI Taxonomy" id="2511025"/>
    <lineage>
        <taxon>Bacteria</taxon>
        <taxon>Pseudomonadati</taxon>
        <taxon>Pseudomonadota</taxon>
        <taxon>Alphaproteobacteria</taxon>
        <taxon>Sphingomonadales</taxon>
        <taxon>Sphingosinicellaceae</taxon>
        <taxon>Glacieibacterium</taxon>
    </lineage>
</organism>
<dbReference type="InterPro" id="IPR035919">
    <property type="entry name" value="EAL_sf"/>
</dbReference>
<dbReference type="InterPro" id="IPR050706">
    <property type="entry name" value="Cyclic-di-GMP_PDE-like"/>
</dbReference>
<name>A0A4Y9ER26_9SPHN</name>
<accession>A0A4Y9ER26</accession>
<dbReference type="CDD" id="cd01948">
    <property type="entry name" value="EAL"/>
    <property type="match status" value="1"/>
</dbReference>
<dbReference type="GO" id="GO:0071111">
    <property type="term" value="F:cyclic-guanylate-specific phosphodiesterase activity"/>
    <property type="evidence" value="ECO:0007669"/>
    <property type="project" value="InterPro"/>
</dbReference>
<dbReference type="PANTHER" id="PTHR33121">
    <property type="entry name" value="CYCLIC DI-GMP PHOSPHODIESTERASE PDEF"/>
    <property type="match status" value="1"/>
</dbReference>
<comment type="caution">
    <text evidence="2">The sequence shown here is derived from an EMBL/GenBank/DDBJ whole genome shotgun (WGS) entry which is preliminary data.</text>
</comment>
<dbReference type="OrthoDB" id="9814202at2"/>
<dbReference type="InterPro" id="IPR001633">
    <property type="entry name" value="EAL_dom"/>
</dbReference>
<evidence type="ECO:0000259" key="1">
    <source>
        <dbReference type="PROSITE" id="PS50883"/>
    </source>
</evidence>
<dbReference type="Gene3D" id="3.20.20.450">
    <property type="entry name" value="EAL domain"/>
    <property type="match status" value="1"/>
</dbReference>
<dbReference type="EMBL" id="SIHO01000001">
    <property type="protein sequence ID" value="TFU06065.1"/>
    <property type="molecule type" value="Genomic_DNA"/>
</dbReference>
<dbReference type="SMART" id="SM00052">
    <property type="entry name" value="EAL"/>
    <property type="match status" value="1"/>
</dbReference>
<sequence>MLALGSHLRASGFAAVAGLLASGHRIERVAINLGQPELARDSILTTIEAELAACGLPLSILEIEITEDLLLDRVPEVVRERLTALRRRGARLALDDFGTGYAGMSQLLRLPLDALKLDRNFACAEGVAAEVVRATGGLAQGLGLELVVEGIETPEQLVRLADMGVLQGQGFHFTAALPPEAMAQWLNARAAAKISVLRVA</sequence>
<dbReference type="PROSITE" id="PS50883">
    <property type="entry name" value="EAL"/>
    <property type="match status" value="1"/>
</dbReference>
<dbReference type="AlphaFoldDB" id="A0A4Y9ER26"/>
<dbReference type="Pfam" id="PF00563">
    <property type="entry name" value="EAL"/>
    <property type="match status" value="1"/>
</dbReference>
<protein>
    <submittedName>
        <fullName evidence="2">EAL domain-containing protein</fullName>
    </submittedName>
</protein>
<dbReference type="Proteomes" id="UP000297737">
    <property type="component" value="Unassembled WGS sequence"/>
</dbReference>
<feature type="domain" description="EAL" evidence="1">
    <location>
        <begin position="1"/>
        <end position="190"/>
    </location>
</feature>
<gene>
    <name evidence="2" type="ORF">EUV02_03350</name>
</gene>
<evidence type="ECO:0000313" key="2">
    <source>
        <dbReference type="EMBL" id="TFU06065.1"/>
    </source>
</evidence>